<dbReference type="InterPro" id="IPR041627">
    <property type="entry name" value="AAA_lid_6"/>
</dbReference>
<feature type="domain" description="AAA+ ATPase" evidence="5">
    <location>
        <begin position="265"/>
        <end position="400"/>
    </location>
</feature>
<feature type="compositionally biased region" description="Low complexity" evidence="4">
    <location>
        <begin position="99"/>
        <end position="117"/>
    </location>
</feature>
<comment type="similarity">
    <text evidence="1">Belongs to the CbxX/CfxQ family.</text>
</comment>
<proteinExistence type="inferred from homology"/>
<dbReference type="Pfam" id="PF17866">
    <property type="entry name" value="AAA_lid_6"/>
    <property type="match status" value="1"/>
</dbReference>
<sequence length="517" mass="54889">MALAAAVLERGTDVMPVAQAWGRTFNLPASDFFGMAPRGRRYGSIPTTLLGTLVAESSPRAAGYAQALADVATSACTLTGADAGTVGRATVTARTQLAAAGAAGHPGPALPPGAAAPSVPQDDHQLRAWSSELLHRAQEQSERVRQMLGEMGRLGQAGGPGGHLPPYPPSTFEDPTAGTVPPAPVPGPGGTPYPGAPTATQDGPEQAAAPEPEEPAEPERPVEELLAELDALIGLERVKAEIHRQVAVLRMDARRQEAGLKVATLTRHLVFVGNPGTGKTTVARLVGGIYRALGLLSKGQLVEVDRSELVAGYLGQTAAKTAEVVGSALGGVLFIDEAYSLGGDQYGKEAVDTLVKEMEDHREELVVIVAGYPEPMAEFVAMNPGLESRFRTIIEFDDYTDDELVAIQQVLAEKMDYDVSQEACGRFREILAATPRGPSFGNGRFSRNMLEAAIGRHAWRLRDVEDVGVQELRTLERQDFEDRDGADLSVEQEQLRPSGTEADTAPDGQPTTDEEPR</sequence>
<dbReference type="EMBL" id="CP031229">
    <property type="protein sequence ID" value="AXH97955.1"/>
    <property type="molecule type" value="Genomic_DNA"/>
</dbReference>
<evidence type="ECO:0000256" key="4">
    <source>
        <dbReference type="SAM" id="MobiDB-lite"/>
    </source>
</evidence>
<protein>
    <submittedName>
        <fullName evidence="6">AAA family ATPase</fullName>
    </submittedName>
</protein>
<dbReference type="InterPro" id="IPR003959">
    <property type="entry name" value="ATPase_AAA_core"/>
</dbReference>
<feature type="region of interest" description="Disordered" evidence="4">
    <location>
        <begin position="152"/>
        <end position="221"/>
    </location>
</feature>
<dbReference type="Gene3D" id="3.40.50.300">
    <property type="entry name" value="P-loop containing nucleotide triphosphate hydrolases"/>
    <property type="match status" value="1"/>
</dbReference>
<evidence type="ECO:0000256" key="2">
    <source>
        <dbReference type="ARBA" id="ARBA00022741"/>
    </source>
</evidence>
<organism evidence="6 7">
    <name type="scientific">Ornithinimicrobium avium</name>
    <dbReference type="NCBI Taxonomy" id="2283195"/>
    <lineage>
        <taxon>Bacteria</taxon>
        <taxon>Bacillati</taxon>
        <taxon>Actinomycetota</taxon>
        <taxon>Actinomycetes</taxon>
        <taxon>Micrococcales</taxon>
        <taxon>Ornithinimicrobiaceae</taxon>
        <taxon>Ornithinimicrobium</taxon>
    </lineage>
</organism>
<dbReference type="CDD" id="cd00009">
    <property type="entry name" value="AAA"/>
    <property type="match status" value="1"/>
</dbReference>
<evidence type="ECO:0000259" key="5">
    <source>
        <dbReference type="SMART" id="SM00382"/>
    </source>
</evidence>
<keyword evidence="2" id="KW-0547">Nucleotide-binding</keyword>
<feature type="region of interest" description="Disordered" evidence="4">
    <location>
        <begin position="477"/>
        <end position="517"/>
    </location>
</feature>
<feature type="compositionally biased region" description="Basic and acidic residues" evidence="4">
    <location>
        <begin position="477"/>
        <end position="486"/>
    </location>
</feature>
<dbReference type="FunFam" id="3.40.50.300:FF:000216">
    <property type="entry name" value="Type VII secretion ATPase EccA"/>
    <property type="match status" value="1"/>
</dbReference>
<keyword evidence="3" id="KW-0067">ATP-binding</keyword>
<dbReference type="KEGG" id="orn:DV701_05805"/>
<dbReference type="Proteomes" id="UP000253790">
    <property type="component" value="Chromosome"/>
</dbReference>
<keyword evidence="7" id="KW-1185">Reference proteome</keyword>
<feature type="compositionally biased region" description="Low complexity" evidence="4">
    <location>
        <begin position="196"/>
        <end position="210"/>
    </location>
</feature>
<dbReference type="PANTHER" id="PTHR43392">
    <property type="entry name" value="AAA-TYPE ATPASE FAMILY PROTEIN / ANKYRIN REPEAT FAMILY PROTEIN"/>
    <property type="match status" value="1"/>
</dbReference>
<dbReference type="InterPro" id="IPR050773">
    <property type="entry name" value="CbxX/CfxQ_RuBisCO_ESX"/>
</dbReference>
<feature type="compositionally biased region" description="Pro residues" evidence="4">
    <location>
        <begin position="181"/>
        <end position="195"/>
    </location>
</feature>
<dbReference type="PRINTS" id="PR00819">
    <property type="entry name" value="CBXCFQXSUPER"/>
</dbReference>
<name>A0A345NSE7_9MICO</name>
<dbReference type="Pfam" id="PF00004">
    <property type="entry name" value="AAA"/>
    <property type="match status" value="1"/>
</dbReference>
<dbReference type="InterPro" id="IPR003593">
    <property type="entry name" value="AAA+_ATPase"/>
</dbReference>
<reference evidence="6 7" key="1">
    <citation type="submission" date="2018-07" db="EMBL/GenBank/DDBJ databases">
        <title>Complete genome sequencing of Ornithinimicrobium sp. AMA3305.</title>
        <authorList>
            <person name="Bae J.-W."/>
        </authorList>
    </citation>
    <scope>NUCLEOTIDE SEQUENCE [LARGE SCALE GENOMIC DNA]</scope>
    <source>
        <strain evidence="6 7">AMA3305</strain>
    </source>
</reference>
<dbReference type="OrthoDB" id="9806903at2"/>
<dbReference type="SMART" id="SM00382">
    <property type="entry name" value="AAA"/>
    <property type="match status" value="1"/>
</dbReference>
<evidence type="ECO:0000313" key="7">
    <source>
        <dbReference type="Proteomes" id="UP000253790"/>
    </source>
</evidence>
<evidence type="ECO:0000313" key="6">
    <source>
        <dbReference type="EMBL" id="AXH97955.1"/>
    </source>
</evidence>
<dbReference type="SUPFAM" id="SSF52540">
    <property type="entry name" value="P-loop containing nucleoside triphosphate hydrolases"/>
    <property type="match status" value="1"/>
</dbReference>
<feature type="region of interest" description="Disordered" evidence="4">
    <location>
        <begin position="99"/>
        <end position="122"/>
    </location>
</feature>
<dbReference type="GO" id="GO:0005524">
    <property type="term" value="F:ATP binding"/>
    <property type="evidence" value="ECO:0007669"/>
    <property type="project" value="UniProtKB-KW"/>
</dbReference>
<dbReference type="PANTHER" id="PTHR43392:SF2">
    <property type="entry name" value="AAA-TYPE ATPASE FAMILY PROTEIN _ ANKYRIN REPEAT FAMILY PROTEIN"/>
    <property type="match status" value="1"/>
</dbReference>
<dbReference type="InterPro" id="IPR027417">
    <property type="entry name" value="P-loop_NTPase"/>
</dbReference>
<dbReference type="AlphaFoldDB" id="A0A345NSE7"/>
<evidence type="ECO:0000256" key="3">
    <source>
        <dbReference type="ARBA" id="ARBA00022840"/>
    </source>
</evidence>
<accession>A0A345NSE7</accession>
<dbReference type="InterPro" id="IPR000641">
    <property type="entry name" value="CbxX/CfxQ"/>
</dbReference>
<evidence type="ECO:0000256" key="1">
    <source>
        <dbReference type="ARBA" id="ARBA00010378"/>
    </source>
</evidence>
<gene>
    <name evidence="6" type="ORF">DV701_05805</name>
</gene>
<dbReference type="Gene3D" id="1.10.8.60">
    <property type="match status" value="1"/>
</dbReference>
<dbReference type="GO" id="GO:0016887">
    <property type="term" value="F:ATP hydrolysis activity"/>
    <property type="evidence" value="ECO:0007669"/>
    <property type="project" value="InterPro"/>
</dbReference>